<evidence type="ECO:0000259" key="1">
    <source>
        <dbReference type="PROSITE" id="PS50837"/>
    </source>
</evidence>
<dbReference type="AlphaFoldDB" id="A0A9D4G705"/>
<accession>A0A9D4G705</accession>
<feature type="domain" description="NACHT" evidence="1">
    <location>
        <begin position="396"/>
        <end position="520"/>
    </location>
</feature>
<dbReference type="InterPro" id="IPR007111">
    <property type="entry name" value="NACHT_NTPase"/>
</dbReference>
<dbReference type="SUPFAM" id="SSF52540">
    <property type="entry name" value="P-loop containing nucleoside triphosphate hydrolases"/>
    <property type="match status" value="1"/>
</dbReference>
<keyword evidence="3" id="KW-1185">Reference proteome</keyword>
<evidence type="ECO:0000313" key="3">
    <source>
        <dbReference type="Proteomes" id="UP000828390"/>
    </source>
</evidence>
<proteinExistence type="predicted"/>
<dbReference type="OrthoDB" id="6118599at2759"/>
<dbReference type="Gene3D" id="3.40.50.300">
    <property type="entry name" value="P-loop containing nucleotide triphosphate hydrolases"/>
    <property type="match status" value="1"/>
</dbReference>
<reference evidence="2" key="2">
    <citation type="submission" date="2020-11" db="EMBL/GenBank/DDBJ databases">
        <authorList>
            <person name="McCartney M.A."/>
            <person name="Auch B."/>
            <person name="Kono T."/>
            <person name="Mallez S."/>
            <person name="Becker A."/>
            <person name="Gohl D.M."/>
            <person name="Silverstein K.A.T."/>
            <person name="Koren S."/>
            <person name="Bechman K.B."/>
            <person name="Herman A."/>
            <person name="Abrahante J.E."/>
            <person name="Garbe J."/>
        </authorList>
    </citation>
    <scope>NUCLEOTIDE SEQUENCE</scope>
    <source>
        <strain evidence="2">Duluth1</strain>
        <tissue evidence="2">Whole animal</tissue>
    </source>
</reference>
<dbReference type="PROSITE" id="PS50837">
    <property type="entry name" value="NACHT"/>
    <property type="match status" value="1"/>
</dbReference>
<gene>
    <name evidence="2" type="ORF">DPMN_137024</name>
</gene>
<organism evidence="2 3">
    <name type="scientific">Dreissena polymorpha</name>
    <name type="common">Zebra mussel</name>
    <name type="synonym">Mytilus polymorpha</name>
    <dbReference type="NCBI Taxonomy" id="45954"/>
    <lineage>
        <taxon>Eukaryota</taxon>
        <taxon>Metazoa</taxon>
        <taxon>Spiralia</taxon>
        <taxon>Lophotrochozoa</taxon>
        <taxon>Mollusca</taxon>
        <taxon>Bivalvia</taxon>
        <taxon>Autobranchia</taxon>
        <taxon>Heteroconchia</taxon>
        <taxon>Euheterodonta</taxon>
        <taxon>Imparidentia</taxon>
        <taxon>Neoheterodontei</taxon>
        <taxon>Myida</taxon>
        <taxon>Dreissenoidea</taxon>
        <taxon>Dreissenidae</taxon>
        <taxon>Dreissena</taxon>
    </lineage>
</organism>
<reference evidence="2" key="1">
    <citation type="journal article" date="2019" name="bioRxiv">
        <title>The Genome of the Zebra Mussel, Dreissena polymorpha: A Resource for Invasive Species Research.</title>
        <authorList>
            <person name="McCartney M.A."/>
            <person name="Auch B."/>
            <person name="Kono T."/>
            <person name="Mallez S."/>
            <person name="Zhang Y."/>
            <person name="Obille A."/>
            <person name="Becker A."/>
            <person name="Abrahante J.E."/>
            <person name="Garbe J."/>
            <person name="Badalamenti J.P."/>
            <person name="Herman A."/>
            <person name="Mangelson H."/>
            <person name="Liachko I."/>
            <person name="Sullivan S."/>
            <person name="Sone E.D."/>
            <person name="Koren S."/>
            <person name="Silverstein K.A.T."/>
            <person name="Beckman K.B."/>
            <person name="Gohl D.M."/>
        </authorList>
    </citation>
    <scope>NUCLEOTIDE SEQUENCE</scope>
    <source>
        <strain evidence="2">Duluth1</strain>
        <tissue evidence="2">Whole animal</tissue>
    </source>
</reference>
<dbReference type="InterPro" id="IPR027897">
    <property type="entry name" value="DUF4559"/>
</dbReference>
<protein>
    <recommendedName>
        <fullName evidence="1">NACHT domain-containing protein</fullName>
    </recommendedName>
</protein>
<dbReference type="PANTHER" id="PTHR46312">
    <property type="entry name" value="NACHT DOMAIN-CONTAINING PROTEIN"/>
    <property type="match status" value="1"/>
</dbReference>
<sequence length="745" mass="84933">MASLTDVFTEKERTNWLKAWLAVDIAKSGLEHFVDKEAQIVHADIYKVVTSRFGTANINQVRDEIKKRHRYGNGSWNNASEKQWSSHAWEIAKCYFPPDGYSGNMSAHDTDFNGIINFMLNCLHFDSKFSFPITTGKQTTQAQCPLYKAREIVKAVRHSSQMKVTDADLQCYFTTLNDLLSDSRSLGADSGAQNAVVKLAQLEKDVLRLTTEEMIHFLKAVDTTLKQNLTDVADTSMTELRECRDLCLKKIEDYLETCKQDLSKQADMHKHDIDAHVNIHKSGIDDHTDKCKQDIDKHADKRIRVYNEQFSNFPFTETAYKHGCTEMLRLLTTFYKKALNYIITSPLNECIREKLGDIYMPPKVQLMTGNKWSFQKTGVHITKYKNMILTDGKLNEKIFIQGEAGTGKSTFIAKLAIDWCCITTQVTEQLQSDTITIADTATPTKGSTFFQDLKTLQLFKFVIVIKLRNSVKQLEISKMIKTQLIDLMYSSEEDREKANKLLNEIMKRERCLILLDGLDEWTDPGGGYLPTLAECHNQCIMLFTTRPWKLAEGKVFHSDINVLVNLDGVNEPMKLSKNIMSCIIDRNELENKYAEFKRYVREHNLNNLLLSPMMLSVIVCAFAEGMATKGSKCKLYCVLLESLLKKASSETRKFQDPPFPCFAETQYIQPNIEHVNRLAEAAFHLLFSNKRENSLVFGIEELQTYLGEEHIDVALKSGILSAINQASLLRSCPHFGSSIKAYKNS</sequence>
<evidence type="ECO:0000313" key="2">
    <source>
        <dbReference type="EMBL" id="KAH3808667.1"/>
    </source>
</evidence>
<dbReference type="PANTHER" id="PTHR46312:SF2">
    <property type="entry name" value="NUCLEOTIDE-BINDING OLIGOMERIZATION DOMAIN-CONTAINING PROTEIN 2-LIKE"/>
    <property type="match status" value="1"/>
</dbReference>
<dbReference type="InterPro" id="IPR027417">
    <property type="entry name" value="P-loop_NTPase"/>
</dbReference>
<dbReference type="Pfam" id="PF15112">
    <property type="entry name" value="DUF4559"/>
    <property type="match status" value="1"/>
</dbReference>
<comment type="caution">
    <text evidence="2">The sequence shown here is derived from an EMBL/GenBank/DDBJ whole genome shotgun (WGS) entry which is preliminary data.</text>
</comment>
<dbReference type="Proteomes" id="UP000828390">
    <property type="component" value="Unassembled WGS sequence"/>
</dbReference>
<dbReference type="EMBL" id="JAIWYP010000006">
    <property type="protein sequence ID" value="KAH3808667.1"/>
    <property type="molecule type" value="Genomic_DNA"/>
</dbReference>
<name>A0A9D4G705_DREPO</name>